<evidence type="ECO:0000313" key="1">
    <source>
        <dbReference type="EMBL" id="MBV3438131.1"/>
    </source>
</evidence>
<dbReference type="EMBL" id="JAHOFX010000003">
    <property type="protein sequence ID" value="MBV3438131.1"/>
    <property type="molecule type" value="Genomic_DNA"/>
</dbReference>
<comment type="caution">
    <text evidence="1">The sequence shown here is derived from an EMBL/GenBank/DDBJ whole genome shotgun (WGS) entry which is preliminary data.</text>
</comment>
<gene>
    <name evidence="1" type="ORF">KSW34_03630</name>
</gene>
<organism evidence="1 2">
    <name type="scientific">Bifidobacterium longum</name>
    <dbReference type="NCBI Taxonomy" id="216816"/>
    <lineage>
        <taxon>Bacteria</taxon>
        <taxon>Bacillati</taxon>
        <taxon>Actinomycetota</taxon>
        <taxon>Actinomycetes</taxon>
        <taxon>Bifidobacteriales</taxon>
        <taxon>Bifidobacteriaceae</taxon>
        <taxon>Bifidobacterium</taxon>
    </lineage>
</organism>
<protein>
    <submittedName>
        <fullName evidence="1">Uncharacterized protein</fullName>
    </submittedName>
</protein>
<sequence length="45" mass="5375">MQRMSDGPCINLLPRNATPEMIERWAAREYADMRYIMRKAEMSIK</sequence>
<dbReference type="Proteomes" id="UP001195937">
    <property type="component" value="Unassembled WGS sequence"/>
</dbReference>
<proteinExistence type="predicted"/>
<name>A0AAW4NHQ4_BIFLN</name>
<accession>A0AAW4NHQ4</accession>
<dbReference type="AlphaFoldDB" id="A0AAW4NHQ4"/>
<evidence type="ECO:0000313" key="2">
    <source>
        <dbReference type="Proteomes" id="UP001195937"/>
    </source>
</evidence>
<dbReference type="RefSeq" id="WP_217301252.1">
    <property type="nucleotide sequence ID" value="NZ_CAXSUE010000004.1"/>
</dbReference>
<reference evidence="1" key="1">
    <citation type="submission" date="2021-06" db="EMBL/GenBank/DDBJ databases">
        <title>Collection of gut derived symbiotic bacterial strains cultured from healthy donors.</title>
        <authorList>
            <person name="Lin H."/>
            <person name="Littmann E."/>
            <person name="Pamer E.G."/>
        </authorList>
    </citation>
    <scope>NUCLEOTIDE SEQUENCE</scope>
    <source>
        <strain evidence="1">MSK.19.9</strain>
    </source>
</reference>